<dbReference type="Pfam" id="PF13715">
    <property type="entry name" value="CarbopepD_reg_2"/>
    <property type="match status" value="1"/>
</dbReference>
<accession>A0A9X1QUV5</accession>
<reference evidence="5" key="1">
    <citation type="submission" date="2021-09" db="EMBL/GenBank/DDBJ databases">
        <title>Genome of Aequorivita sp. strain F47161.</title>
        <authorList>
            <person name="Wang Y."/>
        </authorList>
    </citation>
    <scope>NUCLEOTIDE SEQUENCE</scope>
    <source>
        <strain evidence="5">F47161</strain>
    </source>
</reference>
<dbReference type="InterPro" id="IPR036942">
    <property type="entry name" value="Beta-barrel_TonB_sf"/>
</dbReference>
<dbReference type="GO" id="GO:0009279">
    <property type="term" value="C:cell outer membrane"/>
    <property type="evidence" value="ECO:0007669"/>
    <property type="project" value="UniProtKB-SubCell"/>
</dbReference>
<name>A0A9X1QUV5_9FLAO</name>
<protein>
    <submittedName>
        <fullName evidence="5">TonB-dependent receptor</fullName>
    </submittedName>
</protein>
<keyword evidence="6" id="KW-1185">Reference proteome</keyword>
<dbReference type="RefSeq" id="WP_237603074.1">
    <property type="nucleotide sequence ID" value="NZ_JAIRBA010000017.1"/>
</dbReference>
<feature type="domain" description="TonB-dependent receptor plug" evidence="4">
    <location>
        <begin position="222"/>
        <end position="300"/>
    </location>
</feature>
<keyword evidence="3" id="KW-0998">Cell outer membrane</keyword>
<dbReference type="Pfam" id="PF07715">
    <property type="entry name" value="Plug"/>
    <property type="match status" value="1"/>
</dbReference>
<dbReference type="InterPro" id="IPR008969">
    <property type="entry name" value="CarboxyPept-like_regulatory"/>
</dbReference>
<proteinExistence type="predicted"/>
<dbReference type="Gene3D" id="2.60.40.1120">
    <property type="entry name" value="Carboxypeptidase-like, regulatory domain"/>
    <property type="match status" value="1"/>
</dbReference>
<dbReference type="Proteomes" id="UP001139461">
    <property type="component" value="Unassembled WGS sequence"/>
</dbReference>
<sequence>MKPNIASSYRVFVFFLVFCVFGAKAIAQETEATTLLTYLETLEKKHNVRFSYVREEIEGITLKKPTENLASIESELLYLRENTPFHYNRINERYITITKKENTGLLCGRIIDFETQLPLVGATVISNDNSFKTITNAEGFFYVPLQNKNTAFTVTFVGYSPLTSSTATLSTDCVALLMLPSVSTLEPVVIQNIFTKGIDKNTDGSILLSTAHFGLLPGQIENDVLQIAQALPGVESVDETISNINIRGGMHDENLLLWDDIKMYQSGHFFGLISAFNPDLTKRVTLYKNGTNIRYGEGVSGVLDMRSKNTVSSKTEAGIGFNLINGSGFLDIPISEKASLQVAGRKSINEVWESPIYKNYTQRIFQDSEINNAESTQNNIGISTDEDFSFYDFGTKLLWNFSEKDKIRFNFLTIDNSLDFTETLAINSQSKTSKLDQRSLLGGVSWNRSWNDKFETTILGYGTYYLLDAINRDIFTTQEQIQRNEVLETGVKLDANMLLSENLKLQTGYHFSEVGIANTQDVNLPRFRNYEKDVLRTHTLFAGINYHSKNGKTFVIAGLRGNYFDKFEEILIEPRFSLHQKFLNGFAVEVLGEFKSQSATQRVDFESDFLGIEKRRWILADEENTPILKSKQASAGLVYSRNGLFLNAEGFYKVVEDINSANQGFQNQFRFTKAIGNYTVKGAEFIINKKSKTFSAWASYVFSKNDYEFETLVPPTFPNNLDMQHAATLAGSYSWNALKIALGLNWHSGKPYTTPLKDAETTTDGGLTTIQYNPPNNERLPDYFRTDFSAEYLWKLSPTIDAKINIALLNILNAENTVNIRYAIIRDENNEVSVNKVEEISLGITPNFSFQVLF</sequence>
<dbReference type="InterPro" id="IPR037066">
    <property type="entry name" value="Plug_dom_sf"/>
</dbReference>
<dbReference type="InterPro" id="IPR012910">
    <property type="entry name" value="Plug_dom"/>
</dbReference>
<dbReference type="SUPFAM" id="SSF49464">
    <property type="entry name" value="Carboxypeptidase regulatory domain-like"/>
    <property type="match status" value="1"/>
</dbReference>
<evidence type="ECO:0000313" key="6">
    <source>
        <dbReference type="Proteomes" id="UP001139461"/>
    </source>
</evidence>
<dbReference type="SUPFAM" id="SSF56935">
    <property type="entry name" value="Porins"/>
    <property type="match status" value="1"/>
</dbReference>
<evidence type="ECO:0000256" key="1">
    <source>
        <dbReference type="ARBA" id="ARBA00004442"/>
    </source>
</evidence>
<keyword evidence="5" id="KW-0675">Receptor</keyword>
<dbReference type="AlphaFoldDB" id="A0A9X1QUV5"/>
<gene>
    <name evidence="5" type="ORF">K8089_09660</name>
</gene>
<evidence type="ECO:0000313" key="5">
    <source>
        <dbReference type="EMBL" id="MCG2419288.1"/>
    </source>
</evidence>
<dbReference type="EMBL" id="JAIRBA010000017">
    <property type="protein sequence ID" value="MCG2419288.1"/>
    <property type="molecule type" value="Genomic_DNA"/>
</dbReference>
<comment type="subcellular location">
    <subcellularLocation>
        <location evidence="1">Cell outer membrane</location>
    </subcellularLocation>
</comment>
<evidence type="ECO:0000256" key="3">
    <source>
        <dbReference type="ARBA" id="ARBA00023237"/>
    </source>
</evidence>
<dbReference type="Gene3D" id="2.170.130.10">
    <property type="entry name" value="TonB-dependent receptor, plug domain"/>
    <property type="match status" value="1"/>
</dbReference>
<dbReference type="Gene3D" id="2.40.170.20">
    <property type="entry name" value="TonB-dependent receptor, beta-barrel domain"/>
    <property type="match status" value="1"/>
</dbReference>
<keyword evidence="2" id="KW-0472">Membrane</keyword>
<evidence type="ECO:0000259" key="4">
    <source>
        <dbReference type="Pfam" id="PF07715"/>
    </source>
</evidence>
<evidence type="ECO:0000256" key="2">
    <source>
        <dbReference type="ARBA" id="ARBA00023136"/>
    </source>
</evidence>
<organism evidence="5 6">
    <name type="scientific">Aequorivita vitellina</name>
    <dbReference type="NCBI Taxonomy" id="2874475"/>
    <lineage>
        <taxon>Bacteria</taxon>
        <taxon>Pseudomonadati</taxon>
        <taxon>Bacteroidota</taxon>
        <taxon>Flavobacteriia</taxon>
        <taxon>Flavobacteriales</taxon>
        <taxon>Flavobacteriaceae</taxon>
        <taxon>Aequorivita</taxon>
    </lineage>
</organism>
<comment type="caution">
    <text evidence="5">The sequence shown here is derived from an EMBL/GenBank/DDBJ whole genome shotgun (WGS) entry which is preliminary data.</text>
</comment>